<protein>
    <recommendedName>
        <fullName evidence="2">AMIN-like domain-containing protein</fullName>
    </recommendedName>
</protein>
<dbReference type="RefSeq" id="WP_344557663.1">
    <property type="nucleotide sequence ID" value="NZ_BAAANS010000065.1"/>
</dbReference>
<evidence type="ECO:0000313" key="3">
    <source>
        <dbReference type="EMBL" id="GAA2119064.1"/>
    </source>
</evidence>
<keyword evidence="4" id="KW-1185">Reference proteome</keyword>
<feature type="domain" description="AMIN-like" evidence="2">
    <location>
        <begin position="52"/>
        <end position="186"/>
    </location>
</feature>
<evidence type="ECO:0000256" key="1">
    <source>
        <dbReference type="SAM" id="SignalP"/>
    </source>
</evidence>
<dbReference type="InterPro" id="IPR056303">
    <property type="entry name" value="AMIN-like"/>
</dbReference>
<dbReference type="Proteomes" id="UP001500897">
    <property type="component" value="Unassembled WGS sequence"/>
</dbReference>
<evidence type="ECO:0000313" key="4">
    <source>
        <dbReference type="Proteomes" id="UP001500897"/>
    </source>
</evidence>
<feature type="chain" id="PRO_5045080389" description="AMIN-like domain-containing protein" evidence="1">
    <location>
        <begin position="25"/>
        <end position="192"/>
    </location>
</feature>
<dbReference type="EMBL" id="BAAANS010000065">
    <property type="protein sequence ID" value="GAA2119064.1"/>
    <property type="molecule type" value="Genomic_DNA"/>
</dbReference>
<proteinExistence type="predicted"/>
<reference evidence="4" key="1">
    <citation type="journal article" date="2019" name="Int. J. Syst. Evol. Microbiol.">
        <title>The Global Catalogue of Microorganisms (GCM) 10K type strain sequencing project: providing services to taxonomists for standard genome sequencing and annotation.</title>
        <authorList>
            <consortium name="The Broad Institute Genomics Platform"/>
            <consortium name="The Broad Institute Genome Sequencing Center for Infectious Disease"/>
            <person name="Wu L."/>
            <person name="Ma J."/>
        </authorList>
    </citation>
    <scope>NUCLEOTIDE SEQUENCE [LARGE SCALE GENOMIC DNA]</scope>
    <source>
        <strain evidence="4">JCM 14559</strain>
    </source>
</reference>
<keyword evidence="1" id="KW-0732">Signal</keyword>
<gene>
    <name evidence="3" type="ORF">GCM10009759_66830</name>
</gene>
<feature type="signal peptide" evidence="1">
    <location>
        <begin position="1"/>
        <end position="24"/>
    </location>
</feature>
<accession>A0ABN2XYF5</accession>
<comment type="caution">
    <text evidence="3">The sequence shown here is derived from an EMBL/GenBank/DDBJ whole genome shotgun (WGS) entry which is preliminary data.</text>
</comment>
<sequence>MRRWTTALAAVMLAAGAAVTVVPAASAVTEDCSVVWGSLDRQDRTVPYQTQALTNVRTGAHECFDRLVIDAPGTSPENPLSYRVGYMGGNVIYQDASGIPYPVAGGDVLEIMVGANTYEFDPYRVVYPVRAGDPLPGVDLTGYRTFVDARMIGGFEGRTQFGLGVRARLPFQVFQLDNRLVIDVAHTWGTAS</sequence>
<evidence type="ECO:0000259" key="2">
    <source>
        <dbReference type="Pfam" id="PF24837"/>
    </source>
</evidence>
<name>A0ABN2XYF5_9ACTN</name>
<organism evidence="3 4">
    <name type="scientific">Kitasatospora saccharophila</name>
    <dbReference type="NCBI Taxonomy" id="407973"/>
    <lineage>
        <taxon>Bacteria</taxon>
        <taxon>Bacillati</taxon>
        <taxon>Actinomycetota</taxon>
        <taxon>Actinomycetes</taxon>
        <taxon>Kitasatosporales</taxon>
        <taxon>Streptomycetaceae</taxon>
        <taxon>Kitasatospora</taxon>
    </lineage>
</organism>
<dbReference type="Pfam" id="PF24837">
    <property type="entry name" value="AMIN-like"/>
    <property type="match status" value="1"/>
</dbReference>